<accession>A0AA40G414</accession>
<gene>
    <name evidence="3" type="ORF">K0M31_018787</name>
</gene>
<dbReference type="PROSITE" id="PS51144">
    <property type="entry name" value="ALPHA_CA_2"/>
    <property type="match status" value="1"/>
</dbReference>
<sequence>MQGDKNHPNAPLGNNFRPPQPLHHRPVRTNIDFNIQGPKNCPTMNRDIYYKGMKSCCAAWLPREMGKVLLVYARYKSVNDCCCASSSVSHG</sequence>
<proteinExistence type="predicted"/>
<keyword evidence="4" id="KW-1185">Reference proteome</keyword>
<dbReference type="Proteomes" id="UP001177670">
    <property type="component" value="Unassembled WGS sequence"/>
</dbReference>
<dbReference type="AlphaFoldDB" id="A0AA40G414"/>
<evidence type="ECO:0000259" key="2">
    <source>
        <dbReference type="PROSITE" id="PS51144"/>
    </source>
</evidence>
<dbReference type="EMBL" id="JAHYIQ010000007">
    <property type="protein sequence ID" value="KAK1130671.1"/>
    <property type="molecule type" value="Genomic_DNA"/>
</dbReference>
<evidence type="ECO:0000313" key="3">
    <source>
        <dbReference type="EMBL" id="KAK1130671.1"/>
    </source>
</evidence>
<feature type="domain" description="Alpha-carbonic anhydrase" evidence="2">
    <location>
        <begin position="1"/>
        <end position="31"/>
    </location>
</feature>
<name>A0AA40G414_9HYME</name>
<dbReference type="InterPro" id="IPR001148">
    <property type="entry name" value="CA_dom"/>
</dbReference>
<evidence type="ECO:0000313" key="4">
    <source>
        <dbReference type="Proteomes" id="UP001177670"/>
    </source>
</evidence>
<protein>
    <recommendedName>
        <fullName evidence="2">Alpha-carbonic anhydrase domain-containing protein</fullName>
    </recommendedName>
</protein>
<evidence type="ECO:0000256" key="1">
    <source>
        <dbReference type="SAM" id="MobiDB-lite"/>
    </source>
</evidence>
<comment type="caution">
    <text evidence="3">The sequence shown here is derived from an EMBL/GenBank/DDBJ whole genome shotgun (WGS) entry which is preliminary data.</text>
</comment>
<feature type="region of interest" description="Disordered" evidence="1">
    <location>
        <begin position="1"/>
        <end position="26"/>
    </location>
</feature>
<reference evidence="3" key="1">
    <citation type="submission" date="2021-10" db="EMBL/GenBank/DDBJ databases">
        <title>Melipona bicolor Genome sequencing and assembly.</title>
        <authorList>
            <person name="Araujo N.S."/>
            <person name="Arias M.C."/>
        </authorList>
    </citation>
    <scope>NUCLEOTIDE SEQUENCE</scope>
    <source>
        <strain evidence="3">USP_2M_L1-L4_2017</strain>
        <tissue evidence="3">Whole body</tissue>
    </source>
</reference>
<organism evidence="3 4">
    <name type="scientific">Melipona bicolor</name>
    <dbReference type="NCBI Taxonomy" id="60889"/>
    <lineage>
        <taxon>Eukaryota</taxon>
        <taxon>Metazoa</taxon>
        <taxon>Ecdysozoa</taxon>
        <taxon>Arthropoda</taxon>
        <taxon>Hexapoda</taxon>
        <taxon>Insecta</taxon>
        <taxon>Pterygota</taxon>
        <taxon>Neoptera</taxon>
        <taxon>Endopterygota</taxon>
        <taxon>Hymenoptera</taxon>
        <taxon>Apocrita</taxon>
        <taxon>Aculeata</taxon>
        <taxon>Apoidea</taxon>
        <taxon>Anthophila</taxon>
        <taxon>Apidae</taxon>
        <taxon>Melipona</taxon>
    </lineage>
</organism>